<organism evidence="1">
    <name type="scientific">marine sediment metagenome</name>
    <dbReference type="NCBI Taxonomy" id="412755"/>
    <lineage>
        <taxon>unclassified sequences</taxon>
        <taxon>metagenomes</taxon>
        <taxon>ecological metagenomes</taxon>
    </lineage>
</organism>
<dbReference type="EMBL" id="LAZR01000523">
    <property type="protein sequence ID" value="KKN65501.1"/>
    <property type="molecule type" value="Genomic_DNA"/>
</dbReference>
<gene>
    <name evidence="1" type="ORF">LCGC14_0481050</name>
</gene>
<dbReference type="AlphaFoldDB" id="A0A0F9UWD1"/>
<reference evidence="1" key="1">
    <citation type="journal article" date="2015" name="Nature">
        <title>Complex archaea that bridge the gap between prokaryotes and eukaryotes.</title>
        <authorList>
            <person name="Spang A."/>
            <person name="Saw J.H."/>
            <person name="Jorgensen S.L."/>
            <person name="Zaremba-Niedzwiedzka K."/>
            <person name="Martijn J."/>
            <person name="Lind A.E."/>
            <person name="van Eijk R."/>
            <person name="Schleper C."/>
            <person name="Guy L."/>
            <person name="Ettema T.J."/>
        </authorList>
    </citation>
    <scope>NUCLEOTIDE SEQUENCE</scope>
</reference>
<proteinExistence type="predicted"/>
<protein>
    <submittedName>
        <fullName evidence="1">Uncharacterized protein</fullName>
    </submittedName>
</protein>
<accession>A0A0F9UWD1</accession>
<name>A0A0F9UWD1_9ZZZZ</name>
<comment type="caution">
    <text evidence="1">The sequence shown here is derived from an EMBL/GenBank/DDBJ whole genome shotgun (WGS) entry which is preliminary data.</text>
</comment>
<evidence type="ECO:0000313" key="1">
    <source>
        <dbReference type="EMBL" id="KKN65501.1"/>
    </source>
</evidence>
<sequence>MITFPPMTKQELAAHPDVPQVYKDAMEEAIRQWSGSEDDEEDRIWPNYFRGDRIGSELGSVLSDDDVLKDDEYQDECIAFQTGWKLREQLAQAKLL</sequence>